<proteinExistence type="predicted"/>
<gene>
    <name evidence="2" type="ORF">GCM10023144_18540</name>
</gene>
<dbReference type="Proteomes" id="UP001501671">
    <property type="component" value="Unassembled WGS sequence"/>
</dbReference>
<feature type="transmembrane region" description="Helical" evidence="1">
    <location>
        <begin position="6"/>
        <end position="27"/>
    </location>
</feature>
<accession>A0ABP8GWW6</accession>
<evidence type="ECO:0008006" key="4">
    <source>
        <dbReference type="Google" id="ProtNLM"/>
    </source>
</evidence>
<keyword evidence="3" id="KW-1185">Reference proteome</keyword>
<feature type="transmembrane region" description="Helical" evidence="1">
    <location>
        <begin position="64"/>
        <end position="85"/>
    </location>
</feature>
<dbReference type="RefSeq" id="WP_345248615.1">
    <property type="nucleotide sequence ID" value="NZ_BAABFO010000007.1"/>
</dbReference>
<keyword evidence="1" id="KW-0812">Transmembrane</keyword>
<keyword evidence="1" id="KW-1133">Transmembrane helix</keyword>
<name>A0ABP8GWW6_9BURK</name>
<sequence length="193" mass="21294">MTPPAQIILLYFVIPLWLLAGLADWLCHRRTDIAHTAGPAESVLHLLMFAEMALPLLACVFLEINAMVFLIMIAAFLAHEATALWDVSYAVRRRWVSPIEQHVHSFLEMMPLTAGMLVASLNWPQFLALFGLGDEAPRWTLAWDAGKLPAAYVAALLAAAALLALLPYLEELRRGLKAVRARRRAFGNGGNGP</sequence>
<comment type="caution">
    <text evidence="2">The sequence shown here is derived from an EMBL/GenBank/DDBJ whole genome shotgun (WGS) entry which is preliminary data.</text>
</comment>
<dbReference type="EMBL" id="BAABFO010000007">
    <property type="protein sequence ID" value="GAA4330655.1"/>
    <property type="molecule type" value="Genomic_DNA"/>
</dbReference>
<feature type="transmembrane region" description="Helical" evidence="1">
    <location>
        <begin position="150"/>
        <end position="169"/>
    </location>
</feature>
<organism evidence="2 3">
    <name type="scientific">Pigmentiphaga soli</name>
    <dbReference type="NCBI Taxonomy" id="1007095"/>
    <lineage>
        <taxon>Bacteria</taxon>
        <taxon>Pseudomonadati</taxon>
        <taxon>Pseudomonadota</taxon>
        <taxon>Betaproteobacteria</taxon>
        <taxon>Burkholderiales</taxon>
        <taxon>Alcaligenaceae</taxon>
        <taxon>Pigmentiphaga</taxon>
    </lineage>
</organism>
<evidence type="ECO:0000256" key="1">
    <source>
        <dbReference type="SAM" id="Phobius"/>
    </source>
</evidence>
<reference evidence="3" key="1">
    <citation type="journal article" date="2019" name="Int. J. Syst. Evol. Microbiol.">
        <title>The Global Catalogue of Microorganisms (GCM) 10K type strain sequencing project: providing services to taxonomists for standard genome sequencing and annotation.</title>
        <authorList>
            <consortium name="The Broad Institute Genomics Platform"/>
            <consortium name="The Broad Institute Genome Sequencing Center for Infectious Disease"/>
            <person name="Wu L."/>
            <person name="Ma J."/>
        </authorList>
    </citation>
    <scope>NUCLEOTIDE SEQUENCE [LARGE SCALE GENOMIC DNA]</scope>
    <source>
        <strain evidence="3">JCM 17666</strain>
    </source>
</reference>
<keyword evidence="1" id="KW-0472">Membrane</keyword>
<evidence type="ECO:0000313" key="2">
    <source>
        <dbReference type="EMBL" id="GAA4330655.1"/>
    </source>
</evidence>
<evidence type="ECO:0000313" key="3">
    <source>
        <dbReference type="Proteomes" id="UP001501671"/>
    </source>
</evidence>
<protein>
    <recommendedName>
        <fullName evidence="4">Diguanylate cyclase</fullName>
    </recommendedName>
</protein>